<dbReference type="Proteomes" id="UP001521184">
    <property type="component" value="Unassembled WGS sequence"/>
</dbReference>
<sequence length="694" mass="78315">MFSHLKSNLTRRRDPRAHLEFSRLANPSVELTDTSYASFQRAEEGRRSSTAKTPIGVDGKDADESWSLVGCENAMPEEREATRLGSSWWRREMLVDRSLTGMAALTSLFAVIMLVALKFLINVASTMILGMSNTYQQLATALRVDDLAYMLSKHGDCRVGTNSPFAINYKRTDRLKSWLSWLLLIMTSMPIHLLANSLVGTSTYRTTPSVSYHPVPDFEQWYEDYYSSTTEYYHSYGMYSDVCTIAFNQGSLDSLQPNKSAPFDDWKDYFGGAYLNANAVKVYYDEQLCSERNQTKSANCTYLQIRCLSASDSADEGDCTLVLRMQSALILTGCLLAKATYMALTMYSARGKVKSHLLNFGDVLVVSSMYPRLQVQGECMTSKGDFHRRQIKHTCHKHCRDPDPSDTGEELGHCQKCKKFNVVYNHTKLPWPTLAMKRKRAFLGTLGQTALTQILLLCLLSIGSLTWSIMLGLVVGSQWHSIYTGKHAATPHVSLVAYLSKGSQLAELPANRISSEIASYFISNGLQFVYSTIYLLLIYNLTLISMEFDWGKLEKYGGRLRSTVVKDPHFNQSYLLQLPKRVLIPTMTYSIIMHWLLGLSMQTAEVIFETPYRSFSQYTVTCVPNGLFGSTAMLIAMTITCWRTFSYRREGFIPQMYGSIRVLCASTTRLNDMNDEGYVKWGDFQLPATTPSAV</sequence>
<dbReference type="PANTHER" id="PTHR35395">
    <property type="entry name" value="DUF6536 DOMAIN-CONTAINING PROTEIN"/>
    <property type="match status" value="1"/>
</dbReference>
<keyword evidence="1" id="KW-1133">Transmembrane helix</keyword>
<evidence type="ECO:0000256" key="1">
    <source>
        <dbReference type="SAM" id="Phobius"/>
    </source>
</evidence>
<dbReference type="Pfam" id="PF20163">
    <property type="entry name" value="DUF6536"/>
    <property type="match status" value="1"/>
</dbReference>
<gene>
    <name evidence="3" type="ORF">SLS58_010171</name>
</gene>
<protein>
    <recommendedName>
        <fullName evidence="2">DUF6536 domain-containing protein</fullName>
    </recommendedName>
</protein>
<feature type="transmembrane region" description="Helical" evidence="1">
    <location>
        <begin position="528"/>
        <end position="546"/>
    </location>
</feature>
<feature type="transmembrane region" description="Helical" evidence="1">
    <location>
        <begin position="618"/>
        <end position="642"/>
    </location>
</feature>
<feature type="transmembrane region" description="Helical" evidence="1">
    <location>
        <begin position="582"/>
        <end position="598"/>
    </location>
</feature>
<feature type="transmembrane region" description="Helical" evidence="1">
    <location>
        <begin position="178"/>
        <end position="199"/>
    </location>
</feature>
<keyword evidence="1" id="KW-0472">Membrane</keyword>
<comment type="caution">
    <text evidence="3">The sequence shown here is derived from an EMBL/GenBank/DDBJ whole genome shotgun (WGS) entry which is preliminary data.</text>
</comment>
<evidence type="ECO:0000313" key="4">
    <source>
        <dbReference type="Proteomes" id="UP001521184"/>
    </source>
</evidence>
<dbReference type="PANTHER" id="PTHR35395:SF1">
    <property type="entry name" value="DUF6536 DOMAIN-CONTAINING PROTEIN"/>
    <property type="match status" value="1"/>
</dbReference>
<organism evidence="3 4">
    <name type="scientific">Diplodia intermedia</name>
    <dbReference type="NCBI Taxonomy" id="856260"/>
    <lineage>
        <taxon>Eukaryota</taxon>
        <taxon>Fungi</taxon>
        <taxon>Dikarya</taxon>
        <taxon>Ascomycota</taxon>
        <taxon>Pezizomycotina</taxon>
        <taxon>Dothideomycetes</taxon>
        <taxon>Dothideomycetes incertae sedis</taxon>
        <taxon>Botryosphaeriales</taxon>
        <taxon>Botryosphaeriaceae</taxon>
        <taxon>Diplodia</taxon>
    </lineage>
</organism>
<name>A0ABR3T7Z7_9PEZI</name>
<dbReference type="InterPro" id="IPR046623">
    <property type="entry name" value="DUF6536"/>
</dbReference>
<feature type="domain" description="DUF6536" evidence="2">
    <location>
        <begin position="115"/>
        <end position="213"/>
    </location>
</feature>
<evidence type="ECO:0000259" key="2">
    <source>
        <dbReference type="Pfam" id="PF20163"/>
    </source>
</evidence>
<reference evidence="3 4" key="1">
    <citation type="journal article" date="2023" name="Plant Dis.">
        <title>First Report of Diplodia intermedia Causing Canker and Dieback Diseases on Apple Trees in Canada.</title>
        <authorList>
            <person name="Ellouze W."/>
            <person name="Ilyukhin E."/>
            <person name="Sulman M."/>
            <person name="Ali S."/>
        </authorList>
    </citation>
    <scope>NUCLEOTIDE SEQUENCE [LARGE SCALE GENOMIC DNA]</scope>
    <source>
        <strain evidence="3 4">M45-28</strain>
    </source>
</reference>
<evidence type="ECO:0000313" key="3">
    <source>
        <dbReference type="EMBL" id="KAL1635668.1"/>
    </source>
</evidence>
<feature type="transmembrane region" description="Helical" evidence="1">
    <location>
        <begin position="99"/>
        <end position="121"/>
    </location>
</feature>
<feature type="transmembrane region" description="Helical" evidence="1">
    <location>
        <begin position="446"/>
        <end position="470"/>
    </location>
</feature>
<accession>A0ABR3T7Z7</accession>
<keyword evidence="1" id="KW-0812">Transmembrane</keyword>
<dbReference type="EMBL" id="JAKEKT020000112">
    <property type="protein sequence ID" value="KAL1635668.1"/>
    <property type="molecule type" value="Genomic_DNA"/>
</dbReference>
<proteinExistence type="predicted"/>
<keyword evidence="4" id="KW-1185">Reference proteome</keyword>